<dbReference type="Gene3D" id="3.40.50.1820">
    <property type="entry name" value="alpha/beta hydrolase"/>
    <property type="match status" value="1"/>
</dbReference>
<evidence type="ECO:0000256" key="1">
    <source>
        <dbReference type="ARBA" id="ARBA00022801"/>
    </source>
</evidence>
<dbReference type="Pfam" id="PF03629">
    <property type="entry name" value="SASA"/>
    <property type="match status" value="1"/>
</dbReference>
<dbReference type="InterPro" id="IPR013094">
    <property type="entry name" value="AB_hydrolase_3"/>
</dbReference>
<dbReference type="Pfam" id="PF07859">
    <property type="entry name" value="Abhydrolase_3"/>
    <property type="match status" value="1"/>
</dbReference>
<comment type="caution">
    <text evidence="4">The sequence shown here is derived from an EMBL/GenBank/DDBJ whole genome shotgun (WGS) entry which is preliminary data.</text>
</comment>
<gene>
    <name evidence="4" type="ORF">HMPREF9442_02977</name>
</gene>
<feature type="domain" description="Alpha/beta hydrolase fold-3" evidence="3">
    <location>
        <begin position="335"/>
        <end position="519"/>
    </location>
</feature>
<protein>
    <recommendedName>
        <fullName evidence="6">Peptidase, S9A/B/C family, catalytic domain protein</fullName>
    </recommendedName>
</protein>
<sequence>MDFRLGHLHAIMGGYRCKLIFSLALAMCTVTVLPQNPASVFITAGQSNAEGRATVEDLPVYLKDFSYGHLRYAFVRSAQTGKFGDFRFGDTFAFCDVTNYFIDRAMDADFYAIKCTYGGTSIAPGATELGKPVWYAGREWLRKNKAHSDAHGGMSLALSLTEGFAKCAGTTLSKLPGGYDVKAIMWHQGESDRTKAGDYYRNFKEMITFMRERIYAVTGKEKDKTLPFIFGTVPHASRQYDPLVEAAQLQVARELPNVHVIDLSDAGLQADGLHFDGAWTEYVGKLMFDKLVGLGLVDAPPAGASRPPVANGVDSLLTWHYPQIPNGKAVVICPGGGYGHHAMGHEGNEVAEWLAGKGYLCVVLKYRLPGGQSNIPLDDARDAIRLLRGKSDELCISPDRIGIMGFSAGGHLAASVATLGDSLGRPDFQILMYPVISMSPEITHWGTRNHLIGMDAPSLLAERYSLERQVDGKTPPAIIILSADDPAVSSENSLRYFNALRENHVPVSMFIYPDGGHGWGMKDSFAYKGRWMYELENWLEGLDVNK</sequence>
<dbReference type="InterPro" id="IPR036514">
    <property type="entry name" value="SGNH_hydro_sf"/>
</dbReference>
<keyword evidence="1" id="KW-0378">Hydrolase</keyword>
<organism evidence="4 5">
    <name type="scientific">Paraprevotella xylaniphila YIT 11841</name>
    <dbReference type="NCBI Taxonomy" id="762982"/>
    <lineage>
        <taxon>Bacteria</taxon>
        <taxon>Pseudomonadati</taxon>
        <taxon>Bacteroidota</taxon>
        <taxon>Bacteroidia</taxon>
        <taxon>Bacteroidales</taxon>
        <taxon>Prevotellaceae</taxon>
        <taxon>Paraprevotella</taxon>
    </lineage>
</organism>
<dbReference type="InterPro" id="IPR005181">
    <property type="entry name" value="SASA"/>
</dbReference>
<dbReference type="Proteomes" id="UP000005546">
    <property type="component" value="Unassembled WGS sequence"/>
</dbReference>
<name>F3QXK3_9BACT</name>
<feature type="domain" description="Sialate O-acetylesterase" evidence="2">
    <location>
        <begin position="180"/>
        <end position="290"/>
    </location>
</feature>
<dbReference type="InterPro" id="IPR029058">
    <property type="entry name" value="AB_hydrolase_fold"/>
</dbReference>
<evidence type="ECO:0008006" key="6">
    <source>
        <dbReference type="Google" id="ProtNLM"/>
    </source>
</evidence>
<accession>F3QXK3</accession>
<dbReference type="PANTHER" id="PTHR48081">
    <property type="entry name" value="AB HYDROLASE SUPERFAMILY PROTEIN C4A8.06C"/>
    <property type="match status" value="1"/>
</dbReference>
<keyword evidence="5" id="KW-1185">Reference proteome</keyword>
<dbReference type="AlphaFoldDB" id="F3QXK3"/>
<dbReference type="STRING" id="762982.HMPREF9442_02977"/>
<reference evidence="4 5" key="1">
    <citation type="submission" date="2011-02" db="EMBL/GenBank/DDBJ databases">
        <authorList>
            <person name="Weinstock G."/>
            <person name="Sodergren E."/>
            <person name="Clifton S."/>
            <person name="Fulton L."/>
            <person name="Fulton B."/>
            <person name="Courtney L."/>
            <person name="Fronick C."/>
            <person name="Harrison M."/>
            <person name="Strong C."/>
            <person name="Farmer C."/>
            <person name="Delahaunty K."/>
            <person name="Markovic C."/>
            <person name="Hall O."/>
            <person name="Minx P."/>
            <person name="Tomlinson C."/>
            <person name="Mitreva M."/>
            <person name="Hou S."/>
            <person name="Chen J."/>
            <person name="Wollam A."/>
            <person name="Pepin K.H."/>
            <person name="Johnson M."/>
            <person name="Bhonagiri V."/>
            <person name="Zhang X."/>
            <person name="Suruliraj S."/>
            <person name="Warren W."/>
            <person name="Chinwalla A."/>
            <person name="Mardis E.R."/>
            <person name="Wilson R.K."/>
        </authorList>
    </citation>
    <scope>NUCLEOTIDE SEQUENCE [LARGE SCALE GENOMIC DNA]</scope>
    <source>
        <strain evidence="4 5">YIT 11841</strain>
    </source>
</reference>
<evidence type="ECO:0000259" key="2">
    <source>
        <dbReference type="Pfam" id="PF03629"/>
    </source>
</evidence>
<dbReference type="Gene3D" id="3.40.50.1110">
    <property type="entry name" value="SGNH hydrolase"/>
    <property type="match status" value="1"/>
</dbReference>
<dbReference type="PANTHER" id="PTHR48081:SF6">
    <property type="entry name" value="PEPTIDASE S9 PROLYL OLIGOPEPTIDASE CATALYTIC DOMAIN-CONTAINING PROTEIN"/>
    <property type="match status" value="1"/>
</dbReference>
<proteinExistence type="predicted"/>
<dbReference type="InterPro" id="IPR050300">
    <property type="entry name" value="GDXG_lipolytic_enzyme"/>
</dbReference>
<dbReference type="eggNOG" id="COG0726">
    <property type="taxonomic scope" value="Bacteria"/>
</dbReference>
<evidence type="ECO:0000313" key="5">
    <source>
        <dbReference type="Proteomes" id="UP000005546"/>
    </source>
</evidence>
<dbReference type="HOGENOM" id="CLU_498606_0_0_10"/>
<dbReference type="SUPFAM" id="SSF53474">
    <property type="entry name" value="alpha/beta-Hydrolases"/>
    <property type="match status" value="1"/>
</dbReference>
<evidence type="ECO:0000313" key="4">
    <source>
        <dbReference type="EMBL" id="EGG51123.1"/>
    </source>
</evidence>
<dbReference type="SUPFAM" id="SSF52266">
    <property type="entry name" value="SGNH hydrolase"/>
    <property type="match status" value="1"/>
</dbReference>
<dbReference type="GO" id="GO:0016788">
    <property type="term" value="F:hydrolase activity, acting on ester bonds"/>
    <property type="evidence" value="ECO:0007669"/>
    <property type="project" value="UniProtKB-ARBA"/>
</dbReference>
<dbReference type="EMBL" id="AFBR01000087">
    <property type="protein sequence ID" value="EGG51123.1"/>
    <property type="molecule type" value="Genomic_DNA"/>
</dbReference>
<dbReference type="eggNOG" id="COG0657">
    <property type="taxonomic scope" value="Bacteria"/>
</dbReference>
<evidence type="ECO:0000259" key="3">
    <source>
        <dbReference type="Pfam" id="PF07859"/>
    </source>
</evidence>